<evidence type="ECO:0000256" key="1">
    <source>
        <dbReference type="SAM" id="MobiDB-lite"/>
    </source>
</evidence>
<protein>
    <submittedName>
        <fullName evidence="2">Uncharacterized protein</fullName>
    </submittedName>
</protein>
<evidence type="ECO:0000313" key="3">
    <source>
        <dbReference type="Proteomes" id="UP001497482"/>
    </source>
</evidence>
<gene>
    <name evidence="2" type="ORF">KC01_LOCUS21305</name>
</gene>
<feature type="compositionally biased region" description="Low complexity" evidence="1">
    <location>
        <begin position="84"/>
        <end position="98"/>
    </location>
</feature>
<dbReference type="Proteomes" id="UP001497482">
    <property type="component" value="Chromosome 2"/>
</dbReference>
<dbReference type="AlphaFoldDB" id="A0AAV2KV88"/>
<feature type="compositionally biased region" description="Polar residues" evidence="1">
    <location>
        <begin position="74"/>
        <end position="83"/>
    </location>
</feature>
<feature type="region of interest" description="Disordered" evidence="1">
    <location>
        <begin position="72"/>
        <end position="137"/>
    </location>
</feature>
<dbReference type="EMBL" id="OZ035824">
    <property type="protein sequence ID" value="CAL1591982.1"/>
    <property type="molecule type" value="Genomic_DNA"/>
</dbReference>
<reference evidence="2 3" key="1">
    <citation type="submission" date="2024-04" db="EMBL/GenBank/DDBJ databases">
        <authorList>
            <person name="Waldvogel A.-M."/>
            <person name="Schoenle A."/>
        </authorList>
    </citation>
    <scope>NUCLEOTIDE SEQUENCE [LARGE SCALE GENOMIC DNA]</scope>
</reference>
<proteinExistence type="predicted"/>
<keyword evidence="3" id="KW-1185">Reference proteome</keyword>
<sequence>MVSSPLLEFISTTSREEGAPLPYPLWHLRDIPSLLSHIWTELWTSLGPADHVLSLDDYHGRNQLGQRIKLYLHQQPNPDQGSGPSSPIPIQHSISLIPVPDQHRTHPKTLPPSCLLPRGRNTELPLERPRGWHQKKQ</sequence>
<organism evidence="2 3">
    <name type="scientific">Knipowitschia caucasica</name>
    <name type="common">Caucasian dwarf goby</name>
    <name type="synonym">Pomatoschistus caucasicus</name>
    <dbReference type="NCBI Taxonomy" id="637954"/>
    <lineage>
        <taxon>Eukaryota</taxon>
        <taxon>Metazoa</taxon>
        <taxon>Chordata</taxon>
        <taxon>Craniata</taxon>
        <taxon>Vertebrata</taxon>
        <taxon>Euteleostomi</taxon>
        <taxon>Actinopterygii</taxon>
        <taxon>Neopterygii</taxon>
        <taxon>Teleostei</taxon>
        <taxon>Neoteleostei</taxon>
        <taxon>Acanthomorphata</taxon>
        <taxon>Gobiaria</taxon>
        <taxon>Gobiiformes</taxon>
        <taxon>Gobioidei</taxon>
        <taxon>Gobiidae</taxon>
        <taxon>Gobiinae</taxon>
        <taxon>Knipowitschia</taxon>
    </lineage>
</organism>
<accession>A0AAV2KV88</accession>
<name>A0AAV2KV88_KNICA</name>
<evidence type="ECO:0000313" key="2">
    <source>
        <dbReference type="EMBL" id="CAL1591982.1"/>
    </source>
</evidence>